<sequence>MYLLEDSIIPQSAVFAHVRYAMDMLKNYGDVYRTIQQEEDWITEKIGETLHKIASS</sequence>
<evidence type="ECO:0000313" key="1">
    <source>
        <dbReference type="EMBL" id="KHJ94237.1"/>
    </source>
</evidence>
<keyword evidence="2" id="KW-1185">Reference proteome</keyword>
<organism evidence="1 2">
    <name type="scientific">Oesophagostomum dentatum</name>
    <name type="common">Nodular worm</name>
    <dbReference type="NCBI Taxonomy" id="61180"/>
    <lineage>
        <taxon>Eukaryota</taxon>
        <taxon>Metazoa</taxon>
        <taxon>Ecdysozoa</taxon>
        <taxon>Nematoda</taxon>
        <taxon>Chromadorea</taxon>
        <taxon>Rhabditida</taxon>
        <taxon>Rhabditina</taxon>
        <taxon>Rhabditomorpha</taxon>
        <taxon>Strongyloidea</taxon>
        <taxon>Strongylidae</taxon>
        <taxon>Oesophagostomum</taxon>
    </lineage>
</organism>
<protein>
    <submittedName>
        <fullName evidence="1">Uncharacterized protein</fullName>
    </submittedName>
</protein>
<name>A0A0B1TEK2_OESDE</name>
<dbReference type="OrthoDB" id="5890463at2759"/>
<dbReference type="Proteomes" id="UP000053660">
    <property type="component" value="Unassembled WGS sequence"/>
</dbReference>
<dbReference type="AlphaFoldDB" id="A0A0B1TEK2"/>
<accession>A0A0B1TEK2</accession>
<gene>
    <name evidence="1" type="ORF">OESDEN_05834</name>
</gene>
<proteinExistence type="predicted"/>
<evidence type="ECO:0000313" key="2">
    <source>
        <dbReference type="Proteomes" id="UP000053660"/>
    </source>
</evidence>
<dbReference type="EMBL" id="KN550408">
    <property type="protein sequence ID" value="KHJ94237.1"/>
    <property type="molecule type" value="Genomic_DNA"/>
</dbReference>
<reference evidence="1 2" key="1">
    <citation type="submission" date="2014-03" db="EMBL/GenBank/DDBJ databases">
        <title>Draft genome of the hookworm Oesophagostomum dentatum.</title>
        <authorList>
            <person name="Mitreva M."/>
        </authorList>
    </citation>
    <scope>NUCLEOTIDE SEQUENCE [LARGE SCALE GENOMIC DNA]</scope>
    <source>
        <strain evidence="1 2">OD-Hann</strain>
    </source>
</reference>